<dbReference type="GO" id="GO:0003677">
    <property type="term" value="F:DNA binding"/>
    <property type="evidence" value="ECO:0007669"/>
    <property type="project" value="InterPro"/>
</dbReference>
<dbReference type="SUPFAM" id="SSF56349">
    <property type="entry name" value="DNA breaking-rejoining enzymes"/>
    <property type="match status" value="1"/>
</dbReference>
<evidence type="ECO:0000313" key="5">
    <source>
        <dbReference type="Proteomes" id="UP001158500"/>
    </source>
</evidence>
<dbReference type="CDD" id="cd00397">
    <property type="entry name" value="DNA_BRE_C"/>
    <property type="match status" value="1"/>
</dbReference>
<dbReference type="GO" id="GO:0006310">
    <property type="term" value="P:DNA recombination"/>
    <property type="evidence" value="ECO:0007669"/>
    <property type="project" value="UniProtKB-KW"/>
</dbReference>
<evidence type="ECO:0000259" key="3">
    <source>
        <dbReference type="PROSITE" id="PS51898"/>
    </source>
</evidence>
<dbReference type="PANTHER" id="PTHR30349:SF64">
    <property type="entry name" value="PROPHAGE INTEGRASE INTD-RELATED"/>
    <property type="match status" value="1"/>
</dbReference>
<evidence type="ECO:0000256" key="2">
    <source>
        <dbReference type="ARBA" id="ARBA00023172"/>
    </source>
</evidence>
<protein>
    <submittedName>
        <fullName evidence="4">Site-specific integrase</fullName>
    </submittedName>
</protein>
<gene>
    <name evidence="4" type="ORF">N5C32_11665</name>
</gene>
<dbReference type="Proteomes" id="UP001158500">
    <property type="component" value="Unassembled WGS sequence"/>
</dbReference>
<dbReference type="Gene3D" id="1.10.443.10">
    <property type="entry name" value="Intergrase catalytic core"/>
    <property type="match status" value="1"/>
</dbReference>
<feature type="domain" description="Tyr recombinase" evidence="3">
    <location>
        <begin position="164"/>
        <end position="382"/>
    </location>
</feature>
<reference evidence="4" key="1">
    <citation type="submission" date="2022-09" db="EMBL/GenBank/DDBJ databases">
        <title>Intensive care unit water sources are persistently colonized with multi-drug resistant bacteria and are the site of extensive horizontal gene transfer of antibiotic resistance genes.</title>
        <authorList>
            <person name="Diorio-Toth L."/>
        </authorList>
    </citation>
    <scope>NUCLEOTIDE SEQUENCE</scope>
    <source>
        <strain evidence="4">GD03947</strain>
    </source>
</reference>
<dbReference type="InterPro" id="IPR011010">
    <property type="entry name" value="DNA_brk_join_enz"/>
</dbReference>
<dbReference type="EMBL" id="JAOCAE010000007">
    <property type="protein sequence ID" value="MDH1236694.1"/>
    <property type="molecule type" value="Genomic_DNA"/>
</dbReference>
<dbReference type="PROSITE" id="PS51898">
    <property type="entry name" value="TYR_RECOMBINASE"/>
    <property type="match status" value="1"/>
</dbReference>
<dbReference type="PANTHER" id="PTHR30349">
    <property type="entry name" value="PHAGE INTEGRASE-RELATED"/>
    <property type="match status" value="1"/>
</dbReference>
<dbReference type="Pfam" id="PF00589">
    <property type="entry name" value="Phage_integrase"/>
    <property type="match status" value="1"/>
</dbReference>
<dbReference type="RefSeq" id="WP_279641530.1">
    <property type="nucleotide sequence ID" value="NZ_JAOCAE010000007.1"/>
</dbReference>
<evidence type="ECO:0000313" key="4">
    <source>
        <dbReference type="EMBL" id="MDH1236694.1"/>
    </source>
</evidence>
<evidence type="ECO:0000256" key="1">
    <source>
        <dbReference type="ARBA" id="ARBA00022908"/>
    </source>
</evidence>
<dbReference type="GO" id="GO:0015074">
    <property type="term" value="P:DNA integration"/>
    <property type="evidence" value="ECO:0007669"/>
    <property type="project" value="UniProtKB-KW"/>
</dbReference>
<keyword evidence="1" id="KW-0229">DNA integration</keyword>
<comment type="caution">
    <text evidence="4">The sequence shown here is derived from an EMBL/GenBank/DDBJ whole genome shotgun (WGS) entry which is preliminary data.</text>
</comment>
<keyword evidence="2" id="KW-0233">DNA recombination</keyword>
<accession>A0AA42P8I4</accession>
<dbReference type="InterPro" id="IPR002104">
    <property type="entry name" value="Integrase_catalytic"/>
</dbReference>
<dbReference type="InterPro" id="IPR050090">
    <property type="entry name" value="Tyrosine_recombinase_XerCD"/>
</dbReference>
<dbReference type="AlphaFoldDB" id="A0AA42P8I4"/>
<proteinExistence type="predicted"/>
<organism evidence="4 5">
    <name type="scientific">Stutzerimonas stutzeri</name>
    <name type="common">Pseudomonas stutzeri</name>
    <dbReference type="NCBI Taxonomy" id="316"/>
    <lineage>
        <taxon>Bacteria</taxon>
        <taxon>Pseudomonadati</taxon>
        <taxon>Pseudomonadota</taxon>
        <taxon>Gammaproteobacteria</taxon>
        <taxon>Pseudomonadales</taxon>
        <taxon>Pseudomonadaceae</taxon>
        <taxon>Stutzerimonas</taxon>
    </lineage>
</organism>
<name>A0AA42P8I4_STUST</name>
<dbReference type="InterPro" id="IPR013762">
    <property type="entry name" value="Integrase-like_cat_sf"/>
</dbReference>
<sequence>MPFIVWPDGRPCLLANLYMLALRDRPGRGGQSGLSRKGSKGGTMGDYAAKISQLIRYCFRHDIDFIELTDNGFSSFISSIRTETLRPGSTHKRKSETTVLNVGRVCLDFLSHVGHFYGDNAFVSPNGRIRTIHKTATIKTRSGKVIKRDYVHHHSLSLSGGRPRTRDPITAQNIDRLREAINSLGKTRHLQMRRHVMISLLEHTGARRSEIANILVSDVLAALAMEFPMLRLETLKRGVGVERMIPITKMLLNELKKYIDFPRKRLISKFRKSNDHGFLFVSDQNGSRLNADSISNEVFVLKNHAGIKEPICAHMFRHAFITNLFVLLIRRHELESVDDFRRALLDSKKFVAEVMQWTGHQSPDSVERYIHLAFEKVSNYHTTVSSVYMIKAIEVFDQSQEKLLNDLKAGMPVAEYTTELAKLKKLRNEDFEIAKARAT</sequence>